<evidence type="ECO:0000313" key="1">
    <source>
        <dbReference type="EMBL" id="SVA70936.1"/>
    </source>
</evidence>
<sequence>MIKHIIIFVVVIVGLFLLAESVQTWEVANNYPYGKLCDVYNNCN</sequence>
<protein>
    <submittedName>
        <fullName evidence="1">Uncharacterized protein</fullName>
    </submittedName>
</protein>
<proteinExistence type="predicted"/>
<reference evidence="1" key="1">
    <citation type="submission" date="2018-05" db="EMBL/GenBank/DDBJ databases">
        <authorList>
            <person name="Lanie J.A."/>
            <person name="Ng W.-L."/>
            <person name="Kazmierczak K.M."/>
            <person name="Andrzejewski T.M."/>
            <person name="Davidsen T.M."/>
            <person name="Wayne K.J."/>
            <person name="Tettelin H."/>
            <person name="Glass J.I."/>
            <person name="Rusch D."/>
            <person name="Podicherti R."/>
            <person name="Tsui H.-C.T."/>
            <person name="Winkler M.E."/>
        </authorList>
    </citation>
    <scope>NUCLEOTIDE SEQUENCE</scope>
</reference>
<name>A0A381Y1G2_9ZZZZ</name>
<gene>
    <name evidence="1" type="ORF">METZ01_LOCUS123790</name>
</gene>
<dbReference type="EMBL" id="UINC01017190">
    <property type="protein sequence ID" value="SVA70936.1"/>
    <property type="molecule type" value="Genomic_DNA"/>
</dbReference>
<organism evidence="1">
    <name type="scientific">marine metagenome</name>
    <dbReference type="NCBI Taxonomy" id="408172"/>
    <lineage>
        <taxon>unclassified sequences</taxon>
        <taxon>metagenomes</taxon>
        <taxon>ecological metagenomes</taxon>
    </lineage>
</organism>
<accession>A0A381Y1G2</accession>
<dbReference type="AlphaFoldDB" id="A0A381Y1G2"/>